<keyword evidence="5" id="KW-1185">Reference proteome</keyword>
<dbReference type="AlphaFoldDB" id="A0A8H6XB20"/>
<name>A0A8H6XB20_9AGAR</name>
<dbReference type="Proteomes" id="UP000623467">
    <property type="component" value="Unassembled WGS sequence"/>
</dbReference>
<feature type="repeat" description="ANK" evidence="3">
    <location>
        <begin position="324"/>
        <end position="353"/>
    </location>
</feature>
<sequence length="402" mass="44036">MAVLAELPPELVFHIISFLTRNIILDKDILRGFYRSEEPESLLDLPSINALAQANAVFHRTFNQSLYHACASVEPLGKLALLSAVQHQLESAVEKLVAAGVDLDSEFYFQYNACGVLHVAAGMGYRPMVVKLLGMHGAEMQARVHARRGLNRWTALDYAARLGHLETARILAPIPRPRLDGGPPSDPDPVRAHREYLSVALIHAVKGRGGNREIAEYLVSEGADVFKNLNGTPLYHAAATKNVGLVQFLLDAGANPNLHDNDCIPLFNATCHRNLDIVQALLLGGADIHVKNRNSLNVLSCCTDVESLRFFLARGVDPNVAEPSGDTPLHHACGAEEAEFAQTSVELLLEFGAATVDKPGRRGFTPVDIAIREGYTEIVELLEPLVQNPELKMKIASWWEET</sequence>
<dbReference type="InterPro" id="IPR051165">
    <property type="entry name" value="Multifunctional_ANK_Repeat"/>
</dbReference>
<accession>A0A8H6XB20</accession>
<evidence type="ECO:0000256" key="2">
    <source>
        <dbReference type="ARBA" id="ARBA00023043"/>
    </source>
</evidence>
<dbReference type="SUPFAM" id="SSF48403">
    <property type="entry name" value="Ankyrin repeat"/>
    <property type="match status" value="1"/>
</dbReference>
<dbReference type="InterPro" id="IPR036770">
    <property type="entry name" value="Ankyrin_rpt-contain_sf"/>
</dbReference>
<dbReference type="PROSITE" id="PS50297">
    <property type="entry name" value="ANK_REP_REGION"/>
    <property type="match status" value="2"/>
</dbReference>
<feature type="repeat" description="ANK" evidence="3">
    <location>
        <begin position="261"/>
        <end position="293"/>
    </location>
</feature>
<protein>
    <submittedName>
        <fullName evidence="4">ANK-REP-REGION domain-containing protein</fullName>
    </submittedName>
</protein>
<evidence type="ECO:0000256" key="1">
    <source>
        <dbReference type="ARBA" id="ARBA00022737"/>
    </source>
</evidence>
<reference evidence="4" key="1">
    <citation type="submission" date="2020-05" db="EMBL/GenBank/DDBJ databases">
        <title>Mycena genomes resolve the evolution of fungal bioluminescence.</title>
        <authorList>
            <person name="Tsai I.J."/>
        </authorList>
    </citation>
    <scope>NUCLEOTIDE SEQUENCE</scope>
    <source>
        <strain evidence="4">160909Yilan</strain>
    </source>
</reference>
<dbReference type="PANTHER" id="PTHR24123:SF33">
    <property type="entry name" value="PROTEIN HOS4"/>
    <property type="match status" value="1"/>
</dbReference>
<keyword evidence="2 3" id="KW-0040">ANK repeat</keyword>
<dbReference type="SMART" id="SM00248">
    <property type="entry name" value="ANK"/>
    <property type="match status" value="8"/>
</dbReference>
<dbReference type="PANTHER" id="PTHR24123">
    <property type="entry name" value="ANKYRIN REPEAT-CONTAINING"/>
    <property type="match status" value="1"/>
</dbReference>
<dbReference type="PROSITE" id="PS50088">
    <property type="entry name" value="ANK_REPEAT"/>
    <property type="match status" value="3"/>
</dbReference>
<organism evidence="4 5">
    <name type="scientific">Mycena sanguinolenta</name>
    <dbReference type="NCBI Taxonomy" id="230812"/>
    <lineage>
        <taxon>Eukaryota</taxon>
        <taxon>Fungi</taxon>
        <taxon>Dikarya</taxon>
        <taxon>Basidiomycota</taxon>
        <taxon>Agaricomycotina</taxon>
        <taxon>Agaricomycetes</taxon>
        <taxon>Agaricomycetidae</taxon>
        <taxon>Agaricales</taxon>
        <taxon>Marasmiineae</taxon>
        <taxon>Mycenaceae</taxon>
        <taxon>Mycena</taxon>
    </lineage>
</organism>
<dbReference type="InterPro" id="IPR002110">
    <property type="entry name" value="Ankyrin_rpt"/>
</dbReference>
<evidence type="ECO:0000313" key="4">
    <source>
        <dbReference type="EMBL" id="KAF7337772.1"/>
    </source>
</evidence>
<dbReference type="Pfam" id="PF12796">
    <property type="entry name" value="Ank_2"/>
    <property type="match status" value="3"/>
</dbReference>
<dbReference type="EMBL" id="JACAZH010000033">
    <property type="protein sequence ID" value="KAF7337772.1"/>
    <property type="molecule type" value="Genomic_DNA"/>
</dbReference>
<dbReference type="Gene3D" id="1.25.40.20">
    <property type="entry name" value="Ankyrin repeat-containing domain"/>
    <property type="match status" value="3"/>
</dbReference>
<proteinExistence type="predicted"/>
<evidence type="ECO:0000313" key="5">
    <source>
        <dbReference type="Proteomes" id="UP000623467"/>
    </source>
</evidence>
<keyword evidence="1" id="KW-0677">Repeat</keyword>
<evidence type="ECO:0000256" key="3">
    <source>
        <dbReference type="PROSITE-ProRule" id="PRU00023"/>
    </source>
</evidence>
<feature type="repeat" description="ANK" evidence="3">
    <location>
        <begin position="229"/>
        <end position="261"/>
    </location>
</feature>
<comment type="caution">
    <text evidence="4">The sequence shown here is derived from an EMBL/GenBank/DDBJ whole genome shotgun (WGS) entry which is preliminary data.</text>
</comment>
<gene>
    <name evidence="4" type="ORF">MSAN_02251000</name>
</gene>
<dbReference type="OrthoDB" id="3060779at2759"/>